<keyword evidence="3" id="KW-0812">Transmembrane</keyword>
<keyword evidence="5" id="KW-0472">Membrane</keyword>
<dbReference type="Gene3D" id="1.20.144.10">
    <property type="entry name" value="Phosphatidic acid phosphatase type 2/haloperoxidase"/>
    <property type="match status" value="1"/>
</dbReference>
<dbReference type="PANTHER" id="PTHR10165">
    <property type="entry name" value="LIPID PHOSPHATE PHOSPHATASE"/>
    <property type="match status" value="1"/>
</dbReference>
<evidence type="ECO:0000256" key="4">
    <source>
        <dbReference type="ARBA" id="ARBA00022989"/>
    </source>
</evidence>
<dbReference type="Proteomes" id="UP000054248">
    <property type="component" value="Unassembled WGS sequence"/>
</dbReference>
<dbReference type="InterPro" id="IPR043216">
    <property type="entry name" value="PAP-like"/>
</dbReference>
<dbReference type="GO" id="GO:0006644">
    <property type="term" value="P:phospholipid metabolic process"/>
    <property type="evidence" value="ECO:0007669"/>
    <property type="project" value="InterPro"/>
</dbReference>
<dbReference type="SUPFAM" id="SSF48317">
    <property type="entry name" value="Acid phosphatase/Vanadium-dependent haloperoxidase"/>
    <property type="match status" value="1"/>
</dbReference>
<evidence type="ECO:0000256" key="1">
    <source>
        <dbReference type="ARBA" id="ARBA00004141"/>
    </source>
</evidence>
<evidence type="ECO:0000256" key="2">
    <source>
        <dbReference type="ARBA" id="ARBA00008816"/>
    </source>
</evidence>
<gene>
    <name evidence="8" type="ORF">M407DRAFT_243790</name>
</gene>
<accession>A0A0C3QJA9</accession>
<feature type="compositionally biased region" description="Low complexity" evidence="6">
    <location>
        <begin position="224"/>
        <end position="235"/>
    </location>
</feature>
<comment type="subcellular location">
    <subcellularLocation>
        <location evidence="1">Membrane</location>
        <topology evidence="1">Multi-pass membrane protein</topology>
    </subcellularLocation>
</comment>
<evidence type="ECO:0000259" key="7">
    <source>
        <dbReference type="SMART" id="SM00014"/>
    </source>
</evidence>
<dbReference type="InterPro" id="IPR000326">
    <property type="entry name" value="PAP2/HPO"/>
</dbReference>
<reference evidence="9" key="2">
    <citation type="submission" date="2015-01" db="EMBL/GenBank/DDBJ databases">
        <title>Evolutionary Origins and Diversification of the Mycorrhizal Mutualists.</title>
        <authorList>
            <consortium name="DOE Joint Genome Institute"/>
            <consortium name="Mycorrhizal Genomics Consortium"/>
            <person name="Kohler A."/>
            <person name="Kuo A."/>
            <person name="Nagy L.G."/>
            <person name="Floudas D."/>
            <person name="Copeland A."/>
            <person name="Barry K.W."/>
            <person name="Cichocki N."/>
            <person name="Veneault-Fourrey C."/>
            <person name="LaButti K."/>
            <person name="Lindquist E.A."/>
            <person name="Lipzen A."/>
            <person name="Lundell T."/>
            <person name="Morin E."/>
            <person name="Murat C."/>
            <person name="Riley R."/>
            <person name="Ohm R."/>
            <person name="Sun H."/>
            <person name="Tunlid A."/>
            <person name="Henrissat B."/>
            <person name="Grigoriev I.V."/>
            <person name="Hibbett D.S."/>
            <person name="Martin F."/>
        </authorList>
    </citation>
    <scope>NUCLEOTIDE SEQUENCE [LARGE SCALE GENOMIC DNA]</scope>
    <source>
        <strain evidence="9">MUT 4182</strain>
    </source>
</reference>
<reference evidence="8 9" key="1">
    <citation type="submission" date="2014-04" db="EMBL/GenBank/DDBJ databases">
        <authorList>
            <consortium name="DOE Joint Genome Institute"/>
            <person name="Kuo A."/>
            <person name="Girlanda M."/>
            <person name="Perotto S."/>
            <person name="Kohler A."/>
            <person name="Nagy L.G."/>
            <person name="Floudas D."/>
            <person name="Copeland A."/>
            <person name="Barry K.W."/>
            <person name="Cichocki N."/>
            <person name="Veneault-Fourrey C."/>
            <person name="LaButti K."/>
            <person name="Lindquist E.A."/>
            <person name="Lipzen A."/>
            <person name="Lundell T."/>
            <person name="Morin E."/>
            <person name="Murat C."/>
            <person name="Sun H."/>
            <person name="Tunlid A."/>
            <person name="Henrissat B."/>
            <person name="Grigoriev I.V."/>
            <person name="Hibbett D.S."/>
            <person name="Martin F."/>
            <person name="Nordberg H.P."/>
            <person name="Cantor M.N."/>
            <person name="Hua S.X."/>
        </authorList>
    </citation>
    <scope>NUCLEOTIDE SEQUENCE [LARGE SCALE GENOMIC DNA]</scope>
    <source>
        <strain evidence="8 9">MUT 4182</strain>
    </source>
</reference>
<name>A0A0C3QJA9_9AGAM</name>
<dbReference type="OrthoDB" id="8907274at2759"/>
<proteinExistence type="inferred from homology"/>
<dbReference type="PANTHER" id="PTHR10165:SF35">
    <property type="entry name" value="RE23632P"/>
    <property type="match status" value="1"/>
</dbReference>
<sequence length="293" mass="31738">MLVCICFGAPILLLPLINFVSVRSWWDWHISSLGLVLSLGLTGTITNVVKICVGRPRPDLIDRCQPVPGSVNAPIYGLSNHTICTQTDNYILNDGFRSFPSGHSSLSFAGLGFLSLYLAGKLHLFDKRGHTGKSWLAAGPLVGAALTAVSRTMDNRHHWQDVTTGSILGITIAFFSYRQFYPALSSATSHKPFSPRIARDMPALPTHRREISESRVPLTGGLRPGYPAGPSRGSSPSPPRQYSIPVNAGPYAPPADNRVQRQNPFEDAPSRTPIPGNDEEPVTTYAPPMKAAS</sequence>
<dbReference type="SMART" id="SM00014">
    <property type="entry name" value="acidPPc"/>
    <property type="match status" value="1"/>
</dbReference>
<dbReference type="GO" id="GO:0008195">
    <property type="term" value="F:phosphatidate phosphatase activity"/>
    <property type="evidence" value="ECO:0007669"/>
    <property type="project" value="TreeGrafter"/>
</dbReference>
<dbReference type="CDD" id="cd03390">
    <property type="entry name" value="PAP2_containing_1_like"/>
    <property type="match status" value="1"/>
</dbReference>
<evidence type="ECO:0000313" key="8">
    <source>
        <dbReference type="EMBL" id="KIO26224.1"/>
    </source>
</evidence>
<keyword evidence="4" id="KW-1133">Transmembrane helix</keyword>
<feature type="domain" description="Phosphatidic acid phosphatase type 2/haloperoxidase" evidence="7">
    <location>
        <begin position="33"/>
        <end position="177"/>
    </location>
</feature>
<dbReference type="HOGENOM" id="CLU_021458_6_0_1"/>
<dbReference type="STRING" id="1051891.A0A0C3QJA9"/>
<dbReference type="GO" id="GO:0046839">
    <property type="term" value="P:phospholipid dephosphorylation"/>
    <property type="evidence" value="ECO:0007669"/>
    <property type="project" value="TreeGrafter"/>
</dbReference>
<feature type="region of interest" description="Disordered" evidence="6">
    <location>
        <begin position="187"/>
        <end position="293"/>
    </location>
</feature>
<dbReference type="EMBL" id="KN823027">
    <property type="protein sequence ID" value="KIO26224.1"/>
    <property type="molecule type" value="Genomic_DNA"/>
</dbReference>
<evidence type="ECO:0000313" key="9">
    <source>
        <dbReference type="Proteomes" id="UP000054248"/>
    </source>
</evidence>
<dbReference type="InterPro" id="IPR036938">
    <property type="entry name" value="PAP2/HPO_sf"/>
</dbReference>
<comment type="similarity">
    <text evidence="2">Belongs to the PA-phosphatase related phosphoesterase family.</text>
</comment>
<dbReference type="Pfam" id="PF01569">
    <property type="entry name" value="PAP2"/>
    <property type="match status" value="1"/>
</dbReference>
<evidence type="ECO:0000256" key="3">
    <source>
        <dbReference type="ARBA" id="ARBA00022692"/>
    </source>
</evidence>
<evidence type="ECO:0000256" key="6">
    <source>
        <dbReference type="SAM" id="MobiDB-lite"/>
    </source>
</evidence>
<organism evidence="8 9">
    <name type="scientific">Tulasnella calospora MUT 4182</name>
    <dbReference type="NCBI Taxonomy" id="1051891"/>
    <lineage>
        <taxon>Eukaryota</taxon>
        <taxon>Fungi</taxon>
        <taxon>Dikarya</taxon>
        <taxon>Basidiomycota</taxon>
        <taxon>Agaricomycotina</taxon>
        <taxon>Agaricomycetes</taxon>
        <taxon>Cantharellales</taxon>
        <taxon>Tulasnellaceae</taxon>
        <taxon>Tulasnella</taxon>
    </lineage>
</organism>
<dbReference type="GO" id="GO:0016020">
    <property type="term" value="C:membrane"/>
    <property type="evidence" value="ECO:0007669"/>
    <property type="project" value="UniProtKB-SubCell"/>
</dbReference>
<keyword evidence="9" id="KW-1185">Reference proteome</keyword>
<protein>
    <recommendedName>
        <fullName evidence="7">Phosphatidic acid phosphatase type 2/haloperoxidase domain-containing protein</fullName>
    </recommendedName>
</protein>
<evidence type="ECO:0000256" key="5">
    <source>
        <dbReference type="ARBA" id="ARBA00023136"/>
    </source>
</evidence>
<dbReference type="AlphaFoldDB" id="A0A0C3QJA9"/>